<name>A0A5Q5CKA6_MYCSJ</name>
<keyword evidence="1" id="KW-0472">Membrane</keyword>
<proteinExistence type="predicted"/>
<keyword evidence="1" id="KW-1133">Transmembrane helix</keyword>
<sequence length="39" mass="4104">MSFLPPPTREGLISETVRLLGGCVAGIVLLGIAVYFLTV</sequence>
<feature type="transmembrane region" description="Helical" evidence="1">
    <location>
        <begin position="16"/>
        <end position="37"/>
    </location>
</feature>
<dbReference type="AlphaFoldDB" id="A0A5Q5CKA6"/>
<accession>A0A5Q5CKA6</accession>
<evidence type="ECO:0000313" key="2">
    <source>
        <dbReference type="EMBL" id="ABN99805.1"/>
    </source>
</evidence>
<organism evidence="2">
    <name type="scientific">Mycobacterium sp. (strain JLS)</name>
    <dbReference type="NCBI Taxonomy" id="164757"/>
    <lineage>
        <taxon>Bacteria</taxon>
        <taxon>Bacillati</taxon>
        <taxon>Actinomycetota</taxon>
        <taxon>Actinomycetes</taxon>
        <taxon>Mycobacteriales</taxon>
        <taxon>Mycobacteriaceae</taxon>
        <taxon>Mycobacterium</taxon>
    </lineage>
</organism>
<dbReference type="Pfam" id="PF23711">
    <property type="entry name" value="DUF7156"/>
    <property type="match status" value="1"/>
</dbReference>
<dbReference type="EMBL" id="CP000580">
    <property type="protein sequence ID" value="ABN99805.1"/>
    <property type="molecule type" value="Genomic_DNA"/>
</dbReference>
<gene>
    <name evidence="2" type="ordered locus">Mjls_4031</name>
</gene>
<protein>
    <submittedName>
        <fullName evidence="2">Uncharacterized protein</fullName>
    </submittedName>
</protein>
<evidence type="ECO:0000256" key="1">
    <source>
        <dbReference type="SAM" id="Phobius"/>
    </source>
</evidence>
<keyword evidence="1" id="KW-0812">Transmembrane</keyword>
<dbReference type="KEGG" id="mjl:Mjls_4031"/>
<reference evidence="2" key="1">
    <citation type="submission" date="2007-02" db="EMBL/GenBank/DDBJ databases">
        <title>Complete sequence of Mycobacterium sp. JLS.</title>
        <authorList>
            <consortium name="US DOE Joint Genome Institute"/>
            <person name="Copeland A."/>
            <person name="Lucas S."/>
            <person name="Lapidus A."/>
            <person name="Barry K."/>
            <person name="Detter J.C."/>
            <person name="Glavina del Rio T."/>
            <person name="Hammon N."/>
            <person name="Israni S."/>
            <person name="Dalin E."/>
            <person name="Tice H."/>
            <person name="Pitluck S."/>
            <person name="Chain P."/>
            <person name="Malfatti S."/>
            <person name="Shin M."/>
            <person name="Vergez L."/>
            <person name="Schmutz J."/>
            <person name="Larimer F."/>
            <person name="Land M."/>
            <person name="Hauser L."/>
            <person name="Kyrpides N."/>
            <person name="Mikhailova N."/>
            <person name="Miller C.D."/>
            <person name="Anderson A.J."/>
            <person name="Sims R.C."/>
            <person name="Richardson P."/>
        </authorList>
    </citation>
    <scope>NUCLEOTIDE SEQUENCE [LARGE SCALE GENOMIC DNA]</scope>
    <source>
        <strain evidence="2">JLS</strain>
    </source>
</reference>
<dbReference type="InterPro" id="IPR055580">
    <property type="entry name" value="DUF7156"/>
</dbReference>